<reference evidence="2 3" key="1">
    <citation type="submission" date="2016-10" db="EMBL/GenBank/DDBJ databases">
        <authorList>
            <person name="de Groot N.N."/>
        </authorList>
    </citation>
    <scope>NUCLEOTIDE SEQUENCE [LARGE SCALE GENOMIC DNA]</scope>
    <source>
        <strain evidence="2 3">CGMCC 1.5070</strain>
    </source>
</reference>
<dbReference type="AlphaFoldDB" id="A0A1H8B1H4"/>
<dbReference type="OrthoDB" id="1851970at2"/>
<dbReference type="EMBL" id="FOCG01000001">
    <property type="protein sequence ID" value="SEM76099.1"/>
    <property type="molecule type" value="Genomic_DNA"/>
</dbReference>
<evidence type="ECO:0000313" key="3">
    <source>
        <dbReference type="Proteomes" id="UP000199158"/>
    </source>
</evidence>
<dbReference type="SMART" id="SM00530">
    <property type="entry name" value="HTH_XRE"/>
    <property type="match status" value="1"/>
</dbReference>
<keyword evidence="3" id="KW-1185">Reference proteome</keyword>
<dbReference type="CDD" id="cd00093">
    <property type="entry name" value="HTH_XRE"/>
    <property type="match status" value="1"/>
</dbReference>
<evidence type="ECO:0000313" key="2">
    <source>
        <dbReference type="EMBL" id="SEM76099.1"/>
    </source>
</evidence>
<dbReference type="Proteomes" id="UP000199158">
    <property type="component" value="Unassembled WGS sequence"/>
</dbReference>
<feature type="domain" description="HTH cro/C1-type" evidence="1">
    <location>
        <begin position="7"/>
        <end position="62"/>
    </location>
</feature>
<dbReference type="GO" id="GO:0003677">
    <property type="term" value="F:DNA binding"/>
    <property type="evidence" value="ECO:0007669"/>
    <property type="project" value="InterPro"/>
</dbReference>
<dbReference type="Pfam" id="PF01381">
    <property type="entry name" value="HTH_3"/>
    <property type="match status" value="1"/>
</dbReference>
<name>A0A1H8B1H4_9FIRM</name>
<dbReference type="STRING" id="474960.SAMN05216180_1630"/>
<dbReference type="Gene3D" id="1.10.260.40">
    <property type="entry name" value="lambda repressor-like DNA-binding domains"/>
    <property type="match status" value="1"/>
</dbReference>
<dbReference type="InterPro" id="IPR001387">
    <property type="entry name" value="Cro/C1-type_HTH"/>
</dbReference>
<sequence length="68" mass="7831">MNLMTKIEARRKCKGLSRAELSRQSGVPIRTLESWEAGINVPRDVYQLYKVSKVLNCHIENLIEVDDD</sequence>
<accession>A0A1H8B1H4</accession>
<dbReference type="SUPFAM" id="SSF47413">
    <property type="entry name" value="lambda repressor-like DNA-binding domains"/>
    <property type="match status" value="1"/>
</dbReference>
<gene>
    <name evidence="2" type="ORF">SAMN05216180_1630</name>
</gene>
<dbReference type="PROSITE" id="PS50943">
    <property type="entry name" value="HTH_CROC1"/>
    <property type="match status" value="1"/>
</dbReference>
<organism evidence="2 3">
    <name type="scientific">Hydrogenoanaerobacterium saccharovorans</name>
    <dbReference type="NCBI Taxonomy" id="474960"/>
    <lineage>
        <taxon>Bacteria</taxon>
        <taxon>Bacillati</taxon>
        <taxon>Bacillota</taxon>
        <taxon>Clostridia</taxon>
        <taxon>Eubacteriales</taxon>
        <taxon>Oscillospiraceae</taxon>
        <taxon>Hydrogenoanaerobacterium</taxon>
    </lineage>
</organism>
<evidence type="ECO:0000259" key="1">
    <source>
        <dbReference type="PROSITE" id="PS50943"/>
    </source>
</evidence>
<proteinExistence type="predicted"/>
<protein>
    <submittedName>
        <fullName evidence="2">Helix-turn-helix</fullName>
    </submittedName>
</protein>
<dbReference type="InterPro" id="IPR010982">
    <property type="entry name" value="Lambda_DNA-bd_dom_sf"/>
</dbReference>